<evidence type="ECO:0000259" key="4">
    <source>
        <dbReference type="PROSITE" id="PS50924"/>
    </source>
</evidence>
<feature type="transmembrane region" description="Helical" evidence="1">
    <location>
        <begin position="111"/>
        <end position="132"/>
    </location>
</feature>
<dbReference type="Pfam" id="PF00563">
    <property type="entry name" value="EAL"/>
    <property type="match status" value="1"/>
</dbReference>
<dbReference type="InterPro" id="IPR005330">
    <property type="entry name" value="MHYT_dom"/>
</dbReference>
<dbReference type="PROSITE" id="PS50924">
    <property type="entry name" value="MHYT"/>
    <property type="match status" value="1"/>
</dbReference>
<keyword evidence="6" id="KW-1185">Reference proteome</keyword>
<feature type="transmembrane region" description="Helical" evidence="1">
    <location>
        <begin position="176"/>
        <end position="200"/>
    </location>
</feature>
<evidence type="ECO:0000256" key="1">
    <source>
        <dbReference type="PROSITE-ProRule" id="PRU00244"/>
    </source>
</evidence>
<feature type="transmembrane region" description="Helical" evidence="1">
    <location>
        <begin position="77"/>
        <end position="99"/>
    </location>
</feature>
<feature type="domain" description="GGDEF" evidence="3">
    <location>
        <begin position="392"/>
        <end position="525"/>
    </location>
</feature>
<name>A0ABT1DA73_9PROT</name>
<organism evidence="5 6">
    <name type="scientific">Siccirubricoccus soli</name>
    <dbReference type="NCBI Taxonomy" id="2899147"/>
    <lineage>
        <taxon>Bacteria</taxon>
        <taxon>Pseudomonadati</taxon>
        <taxon>Pseudomonadota</taxon>
        <taxon>Alphaproteobacteria</taxon>
        <taxon>Acetobacterales</taxon>
        <taxon>Roseomonadaceae</taxon>
        <taxon>Siccirubricoccus</taxon>
    </lineage>
</organism>
<dbReference type="CDD" id="cd01949">
    <property type="entry name" value="GGDEF"/>
    <property type="match status" value="1"/>
</dbReference>
<feature type="transmembrane region" description="Helical" evidence="1">
    <location>
        <begin position="144"/>
        <end position="164"/>
    </location>
</feature>
<dbReference type="InterPro" id="IPR001633">
    <property type="entry name" value="EAL_dom"/>
</dbReference>
<dbReference type="InterPro" id="IPR029787">
    <property type="entry name" value="Nucleotide_cyclase"/>
</dbReference>
<dbReference type="SMART" id="SM00267">
    <property type="entry name" value="GGDEF"/>
    <property type="match status" value="1"/>
</dbReference>
<dbReference type="SMART" id="SM00052">
    <property type="entry name" value="EAL"/>
    <property type="match status" value="1"/>
</dbReference>
<feature type="transmembrane region" description="Helical" evidence="1">
    <location>
        <begin position="47"/>
        <end position="71"/>
    </location>
</feature>
<dbReference type="InterPro" id="IPR052155">
    <property type="entry name" value="Biofilm_reg_signaling"/>
</dbReference>
<dbReference type="InterPro" id="IPR043128">
    <property type="entry name" value="Rev_trsase/Diguanyl_cyclase"/>
</dbReference>
<keyword evidence="1" id="KW-1133">Transmembrane helix</keyword>
<feature type="transmembrane region" description="Helical" evidence="1">
    <location>
        <begin position="15"/>
        <end position="35"/>
    </location>
</feature>
<dbReference type="EMBL" id="JAFIRR010000151">
    <property type="protein sequence ID" value="MCO6418774.1"/>
    <property type="molecule type" value="Genomic_DNA"/>
</dbReference>
<dbReference type="PROSITE" id="PS50883">
    <property type="entry name" value="EAL"/>
    <property type="match status" value="1"/>
</dbReference>
<dbReference type="SUPFAM" id="SSF55073">
    <property type="entry name" value="Nucleotide cyclase"/>
    <property type="match status" value="1"/>
</dbReference>
<proteinExistence type="predicted"/>
<dbReference type="SUPFAM" id="SSF141868">
    <property type="entry name" value="EAL domain-like"/>
    <property type="match status" value="1"/>
</dbReference>
<evidence type="ECO:0000313" key="6">
    <source>
        <dbReference type="Proteomes" id="UP001523392"/>
    </source>
</evidence>
<dbReference type="SUPFAM" id="SSF55785">
    <property type="entry name" value="PYP-like sensor domain (PAS domain)"/>
    <property type="match status" value="1"/>
</dbReference>
<protein>
    <submittedName>
        <fullName evidence="5">EAL domain-containing protein</fullName>
    </submittedName>
</protein>
<dbReference type="Gene3D" id="3.30.70.270">
    <property type="match status" value="1"/>
</dbReference>
<keyword evidence="1" id="KW-0472">Membrane</keyword>
<evidence type="ECO:0000259" key="2">
    <source>
        <dbReference type="PROSITE" id="PS50883"/>
    </source>
</evidence>
<feature type="domain" description="EAL" evidence="2">
    <location>
        <begin position="534"/>
        <end position="784"/>
    </location>
</feature>
<sequence>MQRIYLCLAEQHDPWLVALAALICAVGTSTTFVLLRVAQLDQRRRRGWAALTALATGIGAWATHFVAMLAFAPGVAAGYEVGLTLASLALVVLVCGIAFQLGLQGGHARQLLAGALVGLGITAMHYTGMAAYQLAGNLLWDRPLLGLSVTLGILLPMLAVWIGLQHPRRLARTAAAGLLLLGICALHFLGMAAAIILPSAEIAPPAAPATPGWLGAAIGAVTGLLLLLGLAASALARREHRQERQAEDRLRSLADATVEGLLLCAEDRIIVSNRSLQELLGREDAWFAGQTLEALLPPGGVLPPGLAAEGRAETEFLAASGEAIPVELVTRPLATQARPHRVVAVRDLRDRRRAEARIRFLAHHDPLTELPNRTGFAEELGRALAVHGRTGQPFALLALDLDRFKMVNDALGHAVGDALLVKVAARLRAAVRATDLVGRLGGDEFALLQFAPGQPEAATAMAERCIELLSRPFVVQGQVLNIGVSIGIALCPADGVDPATLSRNADLALYRAKSEGRGTHRFFEAEMDTRMQRRRMLEVELRTAVAMRQFHLLYQPLLALDSDAVIGFEALIRWSHPERGLISPAEFIPLAEETGLIVQIGEWVLREACREAASWQQPAIIAVNLSPVQVRSPGIVEAVRSACAAAGLDPRRLELEITESVLLTDTDETFRTLQALKALGARISMDDFGTGYSSLSYLRRFPFDKIKIDRSFVTDLAEDAESAAIVGAVIGLGKSLGMVTTVEGVETAGQLAHVRARGCDQVQGYLIGRPMPAEQVQRLMDDKEAA</sequence>
<gene>
    <name evidence="5" type="ORF">JYK14_21805</name>
</gene>
<feature type="domain" description="MHYT" evidence="4">
    <location>
        <begin position="12"/>
        <end position="197"/>
    </location>
</feature>
<keyword evidence="1" id="KW-0812">Transmembrane</keyword>
<dbReference type="Proteomes" id="UP001523392">
    <property type="component" value="Unassembled WGS sequence"/>
</dbReference>
<dbReference type="NCBIfam" id="TIGR00254">
    <property type="entry name" value="GGDEF"/>
    <property type="match status" value="1"/>
</dbReference>
<dbReference type="PANTHER" id="PTHR44757:SF2">
    <property type="entry name" value="BIOFILM ARCHITECTURE MAINTENANCE PROTEIN MBAA"/>
    <property type="match status" value="1"/>
</dbReference>
<evidence type="ECO:0000259" key="3">
    <source>
        <dbReference type="PROSITE" id="PS50887"/>
    </source>
</evidence>
<dbReference type="PROSITE" id="PS50887">
    <property type="entry name" value="GGDEF"/>
    <property type="match status" value="1"/>
</dbReference>
<dbReference type="CDD" id="cd01948">
    <property type="entry name" value="EAL"/>
    <property type="match status" value="1"/>
</dbReference>
<dbReference type="Gene3D" id="3.30.450.20">
    <property type="entry name" value="PAS domain"/>
    <property type="match status" value="1"/>
</dbReference>
<accession>A0ABT1DA73</accession>
<dbReference type="InterPro" id="IPR035965">
    <property type="entry name" value="PAS-like_dom_sf"/>
</dbReference>
<dbReference type="RefSeq" id="WP_252955403.1">
    <property type="nucleotide sequence ID" value="NZ_JAFIRR010000151.1"/>
</dbReference>
<reference evidence="5 6" key="1">
    <citation type="submission" date="2021-12" db="EMBL/GenBank/DDBJ databases">
        <title>Siccirubricoccus leaddurans sp. nov., a high concentration Zn2+ tolerance bacterium.</title>
        <authorList>
            <person name="Cao Y."/>
        </authorList>
    </citation>
    <scope>NUCLEOTIDE SEQUENCE [LARGE SCALE GENOMIC DNA]</scope>
    <source>
        <strain evidence="5 6">KC 17139</strain>
    </source>
</reference>
<dbReference type="InterPro" id="IPR000160">
    <property type="entry name" value="GGDEF_dom"/>
</dbReference>
<feature type="transmembrane region" description="Helical" evidence="1">
    <location>
        <begin position="212"/>
        <end position="236"/>
    </location>
</feature>
<evidence type="ECO:0000313" key="5">
    <source>
        <dbReference type="EMBL" id="MCO6418774.1"/>
    </source>
</evidence>
<comment type="caution">
    <text evidence="5">The sequence shown here is derived from an EMBL/GenBank/DDBJ whole genome shotgun (WGS) entry which is preliminary data.</text>
</comment>
<dbReference type="Pfam" id="PF03707">
    <property type="entry name" value="MHYT"/>
    <property type="match status" value="2"/>
</dbReference>
<dbReference type="Pfam" id="PF00990">
    <property type="entry name" value="GGDEF"/>
    <property type="match status" value="1"/>
</dbReference>
<dbReference type="PANTHER" id="PTHR44757">
    <property type="entry name" value="DIGUANYLATE CYCLASE DGCP"/>
    <property type="match status" value="1"/>
</dbReference>
<dbReference type="Gene3D" id="3.20.20.450">
    <property type="entry name" value="EAL domain"/>
    <property type="match status" value="1"/>
</dbReference>
<dbReference type="InterPro" id="IPR035919">
    <property type="entry name" value="EAL_sf"/>
</dbReference>